<keyword evidence="3" id="KW-0812">Transmembrane</keyword>
<feature type="region of interest" description="Disordered" evidence="2">
    <location>
        <begin position="605"/>
        <end position="643"/>
    </location>
</feature>
<organism evidence="5 6">
    <name type="scientific">Streptantibioticus silvisoli</name>
    <dbReference type="NCBI Taxonomy" id="2705255"/>
    <lineage>
        <taxon>Bacteria</taxon>
        <taxon>Bacillati</taxon>
        <taxon>Actinomycetota</taxon>
        <taxon>Actinomycetes</taxon>
        <taxon>Kitasatosporales</taxon>
        <taxon>Streptomycetaceae</taxon>
        <taxon>Streptantibioticus</taxon>
    </lineage>
</organism>
<evidence type="ECO:0000259" key="4">
    <source>
        <dbReference type="Pfam" id="PF07693"/>
    </source>
</evidence>
<dbReference type="Gene3D" id="2.130.10.10">
    <property type="entry name" value="YVTN repeat-like/Quinoprotein amine dehydrogenase"/>
    <property type="match status" value="1"/>
</dbReference>
<dbReference type="InterPro" id="IPR011646">
    <property type="entry name" value="KAP_P-loop"/>
</dbReference>
<evidence type="ECO:0000256" key="1">
    <source>
        <dbReference type="SAM" id="Coils"/>
    </source>
</evidence>
<dbReference type="InterPro" id="IPR052754">
    <property type="entry name" value="NTPase_KAP_P-loop"/>
</dbReference>
<dbReference type="InterPro" id="IPR015943">
    <property type="entry name" value="WD40/YVTN_repeat-like_dom_sf"/>
</dbReference>
<accession>A0ABT6WAH3</accession>
<keyword evidence="6" id="KW-1185">Reference proteome</keyword>
<reference evidence="5 6" key="1">
    <citation type="submission" date="2023-05" db="EMBL/GenBank/DDBJ databases">
        <title>Streptantibioticus silvisoli sp. nov., acidotolerant actinomycetes 1 from pine litter.</title>
        <authorList>
            <person name="Swiecimska M."/>
            <person name="Golinska P."/>
            <person name="Sangal V."/>
            <person name="Wachnowicz B."/>
            <person name="Goodfellow M."/>
        </authorList>
    </citation>
    <scope>NUCLEOTIDE SEQUENCE [LARGE SCALE GENOMIC DNA]</scope>
    <source>
        <strain evidence="5 6">SL54</strain>
    </source>
</reference>
<feature type="compositionally biased region" description="Low complexity" evidence="2">
    <location>
        <begin position="616"/>
        <end position="629"/>
    </location>
</feature>
<protein>
    <submittedName>
        <fullName evidence="5">P-loop NTPase fold protein</fullName>
    </submittedName>
</protein>
<keyword evidence="3" id="KW-0472">Membrane</keyword>
<gene>
    <name evidence="5" type="ORF">POF43_030910</name>
</gene>
<dbReference type="RefSeq" id="WP_282704878.1">
    <property type="nucleotide sequence ID" value="NZ_JAAGKO020000071.1"/>
</dbReference>
<dbReference type="EMBL" id="JAAGKO020000071">
    <property type="protein sequence ID" value="MDI5967086.1"/>
    <property type="molecule type" value="Genomic_DNA"/>
</dbReference>
<keyword evidence="3" id="KW-1133">Transmembrane helix</keyword>
<feature type="transmembrane region" description="Helical" evidence="3">
    <location>
        <begin position="358"/>
        <end position="379"/>
    </location>
</feature>
<feature type="domain" description="KAP NTPase" evidence="4">
    <location>
        <begin position="493"/>
        <end position="695"/>
    </location>
</feature>
<sequence>MTTSPRQDAQQPIPEGVLPLGEPFTGLGGVVWSVGWARDGDRLLLAAGSSGGGVGLWVVEKDADHAVPLGKPLDFPGGGVLSVGWARDGDRLLLATGSDGGRVGLWQVCRPTVVPRLPGYRSDGLAAGAVDELERDGEARAVAELVTARTASPPLAVGLFGDWGEGKSHFLDLVRQKVEGRSGRPGACRFVRQVRFNAWHYAETGLWASLVAELFSQLAAPPGEDPGAAQRELSALSAELVARRRVPERLAAARERRDVLSKNAKRAAADWADFDRTLRALDGRKKQKLKLPGEFGGLRLRAALQGLRAIVRPGDTVSPAGVLLRLFAPALGWFVLAAVVMAGVVFGLHLLAPHVRHWLLAAPLLAGVPPVVASVRRFLKGRKTWKAVFPGVRDVAEKVRARAQSDLAVADAEVAALEREMQNLTAAGQLAGLVGERAAAGDYRSQLGVMTQIREDFERMASILANDTREPRADAGRAGPVRDSAGDELPKIDRIVVYIDDLDRCPPARVMEMLEAVHLLLAVELFVVVMAIDPRWLLSAVAAHYRDVLHVPGNVLADGADDTQASTPAQYLEKIFQVVLTLPPVDRRGHTSMINSLIDIQAPATGADENRTAASTTGTTEPLRTTGRPADLPTTTDGSWDEEMYGPAVDGLPVIELPDPLTFTEDEARLLRIVGPPNLPLTPRSIKRLINSYGLLTALRQPHHQHDLEEIPATTKPDGTPVPAHHPYRAGLVLLAALVAHPALGQHLCRQMHAQTEDTTEDITWETFLERLASLPADEPVTAGVGDDGQTTGPHRIDTRQVDDLVAGLRGITAEAAGEGLHLPDRLAAWKPWIVPAARLSFPAGQIVKTLTTRPTPSPRRDGR</sequence>
<feature type="coiled-coil region" evidence="1">
    <location>
        <begin position="400"/>
        <end position="427"/>
    </location>
</feature>
<name>A0ABT6WAH3_9ACTN</name>
<evidence type="ECO:0000256" key="3">
    <source>
        <dbReference type="SAM" id="Phobius"/>
    </source>
</evidence>
<keyword evidence="1" id="KW-0175">Coiled coil</keyword>
<feature type="transmembrane region" description="Helical" evidence="3">
    <location>
        <begin position="331"/>
        <end position="352"/>
    </location>
</feature>
<comment type="caution">
    <text evidence="5">The sequence shown here is derived from an EMBL/GenBank/DDBJ whole genome shotgun (WGS) entry which is preliminary data.</text>
</comment>
<dbReference type="SUPFAM" id="SSF50969">
    <property type="entry name" value="YVTN repeat-like/Quinoprotein amine dehydrogenase"/>
    <property type="match status" value="1"/>
</dbReference>
<dbReference type="PANTHER" id="PTHR22674">
    <property type="entry name" value="NTPASE, KAP FAMILY P-LOOP DOMAIN-CONTAINING 1"/>
    <property type="match status" value="1"/>
</dbReference>
<proteinExistence type="predicted"/>
<dbReference type="Proteomes" id="UP001156398">
    <property type="component" value="Unassembled WGS sequence"/>
</dbReference>
<evidence type="ECO:0000256" key="2">
    <source>
        <dbReference type="SAM" id="MobiDB-lite"/>
    </source>
</evidence>
<evidence type="ECO:0000313" key="5">
    <source>
        <dbReference type="EMBL" id="MDI5967086.1"/>
    </source>
</evidence>
<dbReference type="Pfam" id="PF07693">
    <property type="entry name" value="KAP_NTPase"/>
    <property type="match status" value="2"/>
</dbReference>
<dbReference type="PANTHER" id="PTHR22674:SF6">
    <property type="entry name" value="NTPASE KAP FAMILY P-LOOP DOMAIN-CONTAINING PROTEIN 1"/>
    <property type="match status" value="1"/>
</dbReference>
<evidence type="ECO:0000313" key="6">
    <source>
        <dbReference type="Proteomes" id="UP001156398"/>
    </source>
</evidence>
<dbReference type="InterPro" id="IPR011044">
    <property type="entry name" value="Quino_amine_DH_bsu"/>
</dbReference>
<feature type="domain" description="KAP NTPase" evidence="4">
    <location>
        <begin position="136"/>
        <end position="220"/>
    </location>
</feature>